<sequence length="134" mass="14949">MDINKFYHLNKRYDDIRKPDTFFDLFNKVLSDQCFNDNPIARLIFRFQKSGLANDLDIEVSPTSDPAIRAFAEALRSEIVSTSFDTSGLTDDQLFSCILPSASQFGDEITSYAEDLASSINETLSSLSSQKGGD</sequence>
<name>A0A976N368_9VIRU</name>
<organism evidence="1">
    <name type="scientific">Dipodfec virus RodF1_12</name>
    <dbReference type="NCBI Taxonomy" id="2929289"/>
    <lineage>
        <taxon>Viruses</taxon>
        <taxon>Monodnaviria</taxon>
        <taxon>Sangervirae</taxon>
        <taxon>Phixviricota</taxon>
        <taxon>Malgrandaviricetes</taxon>
        <taxon>Petitvirales</taxon>
        <taxon>Microviridae</taxon>
    </lineage>
</organism>
<accession>A0A976N368</accession>
<dbReference type="EMBL" id="OM869714">
    <property type="protein sequence ID" value="UPW42040.1"/>
    <property type="molecule type" value="Genomic_DNA"/>
</dbReference>
<proteinExistence type="predicted"/>
<protein>
    <submittedName>
        <fullName evidence="1">Uncharacterized protein</fullName>
    </submittedName>
</protein>
<evidence type="ECO:0000313" key="1">
    <source>
        <dbReference type="EMBL" id="UPW42040.1"/>
    </source>
</evidence>
<reference evidence="1" key="1">
    <citation type="submission" date="2022-02" db="EMBL/GenBank/DDBJ databases">
        <title>Towards deciphering the DNA virus diversity associated with rodent species in the families Cricetidae and Heteromyidae.</title>
        <authorList>
            <person name="Lund M."/>
            <person name="Larsen B.B."/>
            <person name="Gryseels S."/>
            <person name="Kraberger S."/>
            <person name="Rowsey D.M."/>
            <person name="Steger L."/>
            <person name="Yule K.M."/>
            <person name="Upham N.S."/>
            <person name="Worobey M."/>
            <person name="Van Doorslaer K."/>
            <person name="Varsani A."/>
        </authorList>
    </citation>
    <scope>NUCLEOTIDE SEQUENCE</scope>
    <source>
        <strain evidence="1">NeonRodF1_12</strain>
    </source>
</reference>